<evidence type="ECO:0000256" key="2">
    <source>
        <dbReference type="ARBA" id="ARBA00022692"/>
    </source>
</evidence>
<feature type="transmembrane region" description="Helical" evidence="6">
    <location>
        <begin position="483"/>
        <end position="506"/>
    </location>
</feature>
<sequence>MLWILSDLRVPAIFLRWGSSSAVETANMNEKQKSETPSSSTPPHSPSSTTLARNEKHQLTEEEGYDKLGYSFPTWKKWMILSVIFIIQVSMNFNAAVYPNAVQRLSDHFSISLQAARVGQMIFLVAYAFGSELWAPWSEELGRWPIIQASLFLVNIWQIPCALAPNFGTIVIGRFLGGISSAGGSVTLGMVADMWDAEDQQFAVAFIVLSSVGGSSIGPVVGAFIEKNLEWQWNFWIQLMFGVFVQAVHFFFVSETRSSVLLDREAKRLRKAGRENVYGPGEMKEHRFERKEILATWARPFVMFAREPIVLCLSLLSGFSDGLIFCFMEAFSPVYKQWGFGTIGLGLAFVPINIGYLLAYASYMYPIIKHRRIMKRNPEQLTPESRLWWLLWTAPLEAIGLFGFAWTSFGPPNVPWIAPMMFSVLIAIANYCIYMSTIDYMVAAYGVYSASATGGNALARDFIAGISAMYATPLYNNLGPHSLQWASTLLAFLAALVTIPIYVFYVKGPQLRAASKFAQTLAHEKVGRRPTQKGGMGHEEVPRVASVGEKALAGRLEEGP</sequence>
<dbReference type="PROSITE" id="PS50850">
    <property type="entry name" value="MFS"/>
    <property type="match status" value="1"/>
</dbReference>
<dbReference type="PANTHER" id="PTHR23502:SF3">
    <property type="entry name" value="MAJOR FACILITATOR SUPERFAMILY (MFS) PROFILE DOMAIN-CONTAINING PROTEIN-RELATED"/>
    <property type="match status" value="1"/>
</dbReference>
<evidence type="ECO:0000256" key="3">
    <source>
        <dbReference type="ARBA" id="ARBA00022989"/>
    </source>
</evidence>
<feature type="domain" description="Major facilitator superfamily (MFS) profile" evidence="7">
    <location>
        <begin position="80"/>
        <end position="512"/>
    </location>
</feature>
<feature type="transmembrane region" description="Helical" evidence="6">
    <location>
        <begin position="231"/>
        <end position="252"/>
    </location>
</feature>
<feature type="transmembrane region" description="Helical" evidence="6">
    <location>
        <begin position="78"/>
        <end position="97"/>
    </location>
</feature>
<dbReference type="Proteomes" id="UP000518752">
    <property type="component" value="Unassembled WGS sequence"/>
</dbReference>
<keyword evidence="4 6" id="KW-0472">Membrane</keyword>
<gene>
    <name evidence="8" type="ORF">D9757_011217</name>
</gene>
<feature type="transmembrane region" description="Helical" evidence="6">
    <location>
        <begin position="203"/>
        <end position="225"/>
    </location>
</feature>
<feature type="transmembrane region" description="Helical" evidence="6">
    <location>
        <begin position="309"/>
        <end position="331"/>
    </location>
</feature>
<feature type="compositionally biased region" description="Low complexity" evidence="5">
    <location>
        <begin position="35"/>
        <end position="50"/>
    </location>
</feature>
<evidence type="ECO:0000256" key="5">
    <source>
        <dbReference type="SAM" id="MobiDB-lite"/>
    </source>
</evidence>
<proteinExistence type="predicted"/>
<dbReference type="OrthoDB" id="5376138at2759"/>
<feature type="transmembrane region" description="Helical" evidence="6">
    <location>
        <begin position="445"/>
        <end position="471"/>
    </location>
</feature>
<dbReference type="FunFam" id="1.20.1250.20:FF:000088">
    <property type="entry name" value="MFS multidrug transporter, putative"/>
    <property type="match status" value="1"/>
</dbReference>
<dbReference type="Gene3D" id="1.20.1250.20">
    <property type="entry name" value="MFS general substrate transporter like domains"/>
    <property type="match status" value="1"/>
</dbReference>
<dbReference type="InterPro" id="IPR036259">
    <property type="entry name" value="MFS_trans_sf"/>
</dbReference>
<feature type="region of interest" description="Disordered" evidence="5">
    <location>
        <begin position="527"/>
        <end position="560"/>
    </location>
</feature>
<evidence type="ECO:0000313" key="8">
    <source>
        <dbReference type="EMBL" id="KAF5368243.1"/>
    </source>
</evidence>
<comment type="caution">
    <text evidence="8">The sequence shown here is derived from an EMBL/GenBank/DDBJ whole genome shotgun (WGS) entry which is preliminary data.</text>
</comment>
<evidence type="ECO:0000256" key="1">
    <source>
        <dbReference type="ARBA" id="ARBA00004141"/>
    </source>
</evidence>
<dbReference type="PANTHER" id="PTHR23502">
    <property type="entry name" value="MAJOR FACILITATOR SUPERFAMILY"/>
    <property type="match status" value="1"/>
</dbReference>
<keyword evidence="2 6" id="KW-0812">Transmembrane</keyword>
<dbReference type="InterPro" id="IPR011701">
    <property type="entry name" value="MFS"/>
</dbReference>
<reference evidence="8 9" key="1">
    <citation type="journal article" date="2020" name="ISME J.">
        <title>Uncovering the hidden diversity of litter-decomposition mechanisms in mushroom-forming fungi.</title>
        <authorList>
            <person name="Floudas D."/>
            <person name="Bentzer J."/>
            <person name="Ahren D."/>
            <person name="Johansson T."/>
            <person name="Persson P."/>
            <person name="Tunlid A."/>
        </authorList>
    </citation>
    <scope>NUCLEOTIDE SEQUENCE [LARGE SCALE GENOMIC DNA]</scope>
    <source>
        <strain evidence="8 9">CBS 406.79</strain>
    </source>
</reference>
<evidence type="ECO:0000313" key="9">
    <source>
        <dbReference type="Proteomes" id="UP000518752"/>
    </source>
</evidence>
<comment type="subcellular location">
    <subcellularLocation>
        <location evidence="1">Membrane</location>
        <topology evidence="1">Multi-pass membrane protein</topology>
    </subcellularLocation>
</comment>
<dbReference type="GO" id="GO:0022857">
    <property type="term" value="F:transmembrane transporter activity"/>
    <property type="evidence" value="ECO:0007669"/>
    <property type="project" value="InterPro"/>
</dbReference>
<feature type="transmembrane region" description="Helical" evidence="6">
    <location>
        <begin position="387"/>
        <end position="408"/>
    </location>
</feature>
<dbReference type="EMBL" id="JAACJN010000135">
    <property type="protein sequence ID" value="KAF5368243.1"/>
    <property type="molecule type" value="Genomic_DNA"/>
</dbReference>
<protein>
    <recommendedName>
        <fullName evidence="7">Major facilitator superfamily (MFS) profile domain-containing protein</fullName>
    </recommendedName>
</protein>
<accession>A0A8H5LSV4</accession>
<evidence type="ECO:0000259" key="7">
    <source>
        <dbReference type="PROSITE" id="PS50850"/>
    </source>
</evidence>
<keyword evidence="3 6" id="KW-1133">Transmembrane helix</keyword>
<evidence type="ECO:0000256" key="4">
    <source>
        <dbReference type="ARBA" id="ARBA00023136"/>
    </source>
</evidence>
<dbReference type="AlphaFoldDB" id="A0A8H5LSV4"/>
<feature type="transmembrane region" description="Helical" evidence="6">
    <location>
        <begin position="171"/>
        <end position="191"/>
    </location>
</feature>
<evidence type="ECO:0000256" key="6">
    <source>
        <dbReference type="SAM" id="Phobius"/>
    </source>
</evidence>
<dbReference type="SUPFAM" id="SSF103473">
    <property type="entry name" value="MFS general substrate transporter"/>
    <property type="match status" value="1"/>
</dbReference>
<feature type="transmembrane region" description="Helical" evidence="6">
    <location>
        <begin position="109"/>
        <end position="129"/>
    </location>
</feature>
<name>A0A8H5LSV4_9AGAR</name>
<feature type="region of interest" description="Disordered" evidence="5">
    <location>
        <begin position="25"/>
        <end position="57"/>
    </location>
</feature>
<dbReference type="GO" id="GO:0005886">
    <property type="term" value="C:plasma membrane"/>
    <property type="evidence" value="ECO:0007669"/>
    <property type="project" value="TreeGrafter"/>
</dbReference>
<organism evidence="8 9">
    <name type="scientific">Collybiopsis confluens</name>
    <dbReference type="NCBI Taxonomy" id="2823264"/>
    <lineage>
        <taxon>Eukaryota</taxon>
        <taxon>Fungi</taxon>
        <taxon>Dikarya</taxon>
        <taxon>Basidiomycota</taxon>
        <taxon>Agaricomycotina</taxon>
        <taxon>Agaricomycetes</taxon>
        <taxon>Agaricomycetidae</taxon>
        <taxon>Agaricales</taxon>
        <taxon>Marasmiineae</taxon>
        <taxon>Omphalotaceae</taxon>
        <taxon>Collybiopsis</taxon>
    </lineage>
</organism>
<dbReference type="Pfam" id="PF07690">
    <property type="entry name" value="MFS_1"/>
    <property type="match status" value="1"/>
</dbReference>
<feature type="transmembrane region" description="Helical" evidence="6">
    <location>
        <begin position="414"/>
        <end position="433"/>
    </location>
</feature>
<dbReference type="InterPro" id="IPR020846">
    <property type="entry name" value="MFS_dom"/>
</dbReference>
<keyword evidence="9" id="KW-1185">Reference proteome</keyword>
<feature type="transmembrane region" description="Helical" evidence="6">
    <location>
        <begin position="343"/>
        <end position="366"/>
    </location>
</feature>